<dbReference type="InterPro" id="IPR001128">
    <property type="entry name" value="Cyt_P450"/>
</dbReference>
<dbReference type="EMBL" id="CP000699">
    <property type="protein sequence ID" value="ABQ69419.1"/>
    <property type="molecule type" value="Genomic_DNA"/>
</dbReference>
<evidence type="ECO:0000256" key="4">
    <source>
        <dbReference type="ARBA" id="ARBA00023002"/>
    </source>
</evidence>
<dbReference type="OrthoDB" id="5522954at2"/>
<evidence type="ECO:0000313" key="8">
    <source>
        <dbReference type="EMBL" id="ABQ69419.1"/>
    </source>
</evidence>
<keyword evidence="6" id="KW-0503">Monooxygenase</keyword>
<dbReference type="PRINTS" id="PR00385">
    <property type="entry name" value="P450"/>
</dbReference>
<dbReference type="GO" id="GO:0016705">
    <property type="term" value="F:oxidoreductase activity, acting on paired donors, with incorporation or reduction of molecular oxygen"/>
    <property type="evidence" value="ECO:0007669"/>
    <property type="project" value="InterPro"/>
</dbReference>
<evidence type="ECO:0000256" key="3">
    <source>
        <dbReference type="ARBA" id="ARBA00022723"/>
    </source>
</evidence>
<dbReference type="SUPFAM" id="SSF48264">
    <property type="entry name" value="Cytochrome P450"/>
    <property type="match status" value="1"/>
</dbReference>
<keyword evidence="3" id="KW-0479">Metal-binding</keyword>
<dbReference type="AlphaFoldDB" id="A0A9J9HD43"/>
<reference evidence="8 9" key="1">
    <citation type="journal article" date="2010" name="J. Bacteriol.">
        <title>Genome sequence of the dioxin-mineralizing bacterium Sphingomonas wittichii RW1.</title>
        <authorList>
            <person name="Miller T.R."/>
            <person name="Delcher A.L."/>
            <person name="Salzberg S.L."/>
            <person name="Saunders E."/>
            <person name="Detter J.C."/>
            <person name="Halden R.U."/>
        </authorList>
    </citation>
    <scope>NUCLEOTIDE SEQUENCE [LARGE SCALE GENOMIC DNA]</scope>
    <source>
        <strain evidence="9">DSM 6014 / CCUG 31198 / JCM 15750 / NBRC 105917 / EY 4224 / RW1</strain>
    </source>
</reference>
<dbReference type="CDD" id="cd11033">
    <property type="entry name" value="CYP142-like"/>
    <property type="match status" value="1"/>
</dbReference>
<comment type="similarity">
    <text evidence="1">Belongs to the cytochrome P450 family.</text>
</comment>
<dbReference type="InterPro" id="IPR036396">
    <property type="entry name" value="Cyt_P450_sf"/>
</dbReference>
<accession>A0A9J9HD43</accession>
<dbReference type="PRINTS" id="PR00359">
    <property type="entry name" value="BP450"/>
</dbReference>
<dbReference type="Pfam" id="PF00067">
    <property type="entry name" value="p450"/>
    <property type="match status" value="2"/>
</dbReference>
<dbReference type="GO" id="GO:0020037">
    <property type="term" value="F:heme binding"/>
    <property type="evidence" value="ECO:0007669"/>
    <property type="project" value="InterPro"/>
</dbReference>
<comment type="function">
    <text evidence="7">Cytochromes P450 are a group of heme-thiolate monooxygenases. They oxidize a variety of structurally unrelated compounds, including steroids, fatty acids, and xenobiotics.</text>
</comment>
<sequence>MNGATRTIDKPDVERAIVDPATYMDRAAYDAIFTGLRRDDPIRWIEPEGFRPFWLVTRSADIVDIERRATIFLNGPRAVLKPLAFEERLARQQRGHSEIIKSMNNMDGEAHRANRAVTSRDFLRPNIERMAAQLEPVAADFVQRLVDKAPTCDFAADVTMWYPLRVILTLLGVAPEHDARILALTQRIFLDPGDGADPAAAQADKMAAVEGFFDFFRPIVADRRANPRDDIASKVANARIDGEPMDEFETLSYFLTLATAGHDTTAASIAGGLLALIRNPGEMEKLRGDPGLLETAADEMIRWNAPVKHFFRTAAEDFEIGGKAIRAGDSVMLAFASACRDEDLFEDPFAFRVDRTPNRHLALGSGPHACLGQHLAKLEIRLFFRHLLDRIDHIELVGEPRSNPSSFISGIVSLPIRYRVRR</sequence>
<dbReference type="GO" id="GO:0004497">
    <property type="term" value="F:monooxygenase activity"/>
    <property type="evidence" value="ECO:0007669"/>
    <property type="project" value="UniProtKB-KW"/>
</dbReference>
<dbReference type="KEGG" id="swi:Swit_3069"/>
<evidence type="ECO:0000256" key="2">
    <source>
        <dbReference type="ARBA" id="ARBA00022617"/>
    </source>
</evidence>
<keyword evidence="4" id="KW-0560">Oxidoreductase</keyword>
<dbReference type="Proteomes" id="UP000001989">
    <property type="component" value="Chromosome"/>
</dbReference>
<proteinExistence type="inferred from homology"/>
<dbReference type="GO" id="GO:0005506">
    <property type="term" value="F:iron ion binding"/>
    <property type="evidence" value="ECO:0007669"/>
    <property type="project" value="InterPro"/>
</dbReference>
<evidence type="ECO:0000256" key="6">
    <source>
        <dbReference type="ARBA" id="ARBA00023033"/>
    </source>
</evidence>
<organism evidence="8 9">
    <name type="scientific">Rhizorhabdus wittichii (strain DSM 6014 / CCUG 31198 / JCM 15750 / NBRC 105917 / EY 4224 / RW1)</name>
    <name type="common">Sphingomonas wittichii</name>
    <dbReference type="NCBI Taxonomy" id="392499"/>
    <lineage>
        <taxon>Bacteria</taxon>
        <taxon>Pseudomonadati</taxon>
        <taxon>Pseudomonadota</taxon>
        <taxon>Alphaproteobacteria</taxon>
        <taxon>Sphingomonadales</taxon>
        <taxon>Sphingomonadaceae</taxon>
        <taxon>Rhizorhabdus</taxon>
    </lineage>
</organism>
<keyword evidence="5" id="KW-0408">Iron</keyword>
<dbReference type="Gene3D" id="1.10.630.10">
    <property type="entry name" value="Cytochrome P450"/>
    <property type="match status" value="1"/>
</dbReference>
<evidence type="ECO:0000256" key="7">
    <source>
        <dbReference type="ARBA" id="ARBA00043906"/>
    </source>
</evidence>
<dbReference type="InterPro" id="IPR002397">
    <property type="entry name" value="Cyt_P450_B"/>
</dbReference>
<evidence type="ECO:0000313" key="9">
    <source>
        <dbReference type="Proteomes" id="UP000001989"/>
    </source>
</evidence>
<dbReference type="PANTHER" id="PTHR46696">
    <property type="entry name" value="P450, PUTATIVE (EUROFUNG)-RELATED"/>
    <property type="match status" value="1"/>
</dbReference>
<name>A0A9J9HD43_RHIWR</name>
<evidence type="ECO:0000256" key="5">
    <source>
        <dbReference type="ARBA" id="ARBA00023004"/>
    </source>
</evidence>
<dbReference type="FunFam" id="1.10.630.10:FF:000018">
    <property type="entry name" value="Cytochrome P450 monooxygenase"/>
    <property type="match status" value="1"/>
</dbReference>
<keyword evidence="2" id="KW-0349">Heme</keyword>
<dbReference type="PANTHER" id="PTHR46696:SF1">
    <property type="entry name" value="CYTOCHROME P450 YJIB-RELATED"/>
    <property type="match status" value="1"/>
</dbReference>
<gene>
    <name evidence="8" type="ordered locus">Swit_3069</name>
</gene>
<protein>
    <submittedName>
        <fullName evidence="8">Cytochrome P450</fullName>
    </submittedName>
</protein>
<evidence type="ECO:0000256" key="1">
    <source>
        <dbReference type="ARBA" id="ARBA00010617"/>
    </source>
</evidence>
<keyword evidence="9" id="KW-1185">Reference proteome</keyword>